<gene>
    <name evidence="1" type="ORF">ARMGADRAFT_944824</name>
</gene>
<feature type="non-terminal residue" evidence="1">
    <location>
        <position position="1"/>
    </location>
</feature>
<reference evidence="2" key="1">
    <citation type="journal article" date="2017" name="Nat. Ecol. Evol.">
        <title>Genome expansion and lineage-specific genetic innovations in the forest pathogenic fungi Armillaria.</title>
        <authorList>
            <person name="Sipos G."/>
            <person name="Prasanna A.N."/>
            <person name="Walter M.C."/>
            <person name="O'Connor E."/>
            <person name="Balint B."/>
            <person name="Krizsan K."/>
            <person name="Kiss B."/>
            <person name="Hess J."/>
            <person name="Varga T."/>
            <person name="Slot J."/>
            <person name="Riley R."/>
            <person name="Boka B."/>
            <person name="Rigling D."/>
            <person name="Barry K."/>
            <person name="Lee J."/>
            <person name="Mihaltcheva S."/>
            <person name="LaButti K."/>
            <person name="Lipzen A."/>
            <person name="Waldron R."/>
            <person name="Moloney N.M."/>
            <person name="Sperisen C."/>
            <person name="Kredics L."/>
            <person name="Vagvoelgyi C."/>
            <person name="Patrignani A."/>
            <person name="Fitzpatrick D."/>
            <person name="Nagy I."/>
            <person name="Doyle S."/>
            <person name="Anderson J.B."/>
            <person name="Grigoriev I.V."/>
            <person name="Gueldener U."/>
            <person name="Muensterkoetter M."/>
            <person name="Nagy L.G."/>
        </authorList>
    </citation>
    <scope>NUCLEOTIDE SEQUENCE [LARGE SCALE GENOMIC DNA]</scope>
    <source>
        <strain evidence="2">Ar21-2</strain>
    </source>
</reference>
<dbReference type="PANTHER" id="PTHR46579">
    <property type="entry name" value="F5/8 TYPE C DOMAIN-CONTAINING PROTEIN-RELATED"/>
    <property type="match status" value="1"/>
</dbReference>
<organism evidence="1 2">
    <name type="scientific">Armillaria gallica</name>
    <name type="common">Bulbous honey fungus</name>
    <name type="synonym">Armillaria bulbosa</name>
    <dbReference type="NCBI Taxonomy" id="47427"/>
    <lineage>
        <taxon>Eukaryota</taxon>
        <taxon>Fungi</taxon>
        <taxon>Dikarya</taxon>
        <taxon>Basidiomycota</taxon>
        <taxon>Agaricomycotina</taxon>
        <taxon>Agaricomycetes</taxon>
        <taxon>Agaricomycetidae</taxon>
        <taxon>Agaricales</taxon>
        <taxon>Marasmiineae</taxon>
        <taxon>Physalacriaceae</taxon>
        <taxon>Armillaria</taxon>
    </lineage>
</organism>
<sequence length="178" mass="20375">PLPPPLVNTSAINHIQHVIKKIVTPSWINSVPANYGESSAGTIKADEWHTLSTIYLPIAFVTLWGDTKQEDSEALKILDHTMALFQAVTIVCHYTMTPTRAEKYCHLMREWVDGLHVLHPHTQKHKPRTNIHASFHIYDFLILFGPVISWWCFPFECLIGSLQKFKTNNHIGGKFLHK</sequence>
<evidence type="ECO:0000313" key="2">
    <source>
        <dbReference type="Proteomes" id="UP000217790"/>
    </source>
</evidence>
<dbReference type="Proteomes" id="UP000217790">
    <property type="component" value="Unassembled WGS sequence"/>
</dbReference>
<dbReference type="AlphaFoldDB" id="A0A2H3CYN4"/>
<dbReference type="STRING" id="47427.A0A2H3CYN4"/>
<dbReference type="OMA" id="HYMTHER"/>
<evidence type="ECO:0000313" key="1">
    <source>
        <dbReference type="EMBL" id="PBK83608.1"/>
    </source>
</evidence>
<dbReference type="PANTHER" id="PTHR46579:SF1">
    <property type="entry name" value="F5_8 TYPE C DOMAIN-CONTAINING PROTEIN"/>
    <property type="match status" value="1"/>
</dbReference>
<dbReference type="OrthoDB" id="3247418at2759"/>
<keyword evidence="2" id="KW-1185">Reference proteome</keyword>
<accession>A0A2H3CYN4</accession>
<dbReference type="InParanoid" id="A0A2H3CYN4"/>
<proteinExistence type="predicted"/>
<protein>
    <submittedName>
        <fullName evidence="1">Uncharacterized protein</fullName>
    </submittedName>
</protein>
<name>A0A2H3CYN4_ARMGA</name>
<dbReference type="EMBL" id="KZ293705">
    <property type="protein sequence ID" value="PBK83608.1"/>
    <property type="molecule type" value="Genomic_DNA"/>
</dbReference>